<keyword evidence="3" id="KW-1185">Reference proteome</keyword>
<dbReference type="InterPro" id="IPR050951">
    <property type="entry name" value="Retrovirus_Pol_polyprotein"/>
</dbReference>
<dbReference type="PANTHER" id="PTHR37984:SF15">
    <property type="entry name" value="INTEGRASE CATALYTIC DOMAIN-CONTAINING PROTEIN"/>
    <property type="match status" value="1"/>
</dbReference>
<dbReference type="GO" id="GO:0015074">
    <property type="term" value="P:DNA integration"/>
    <property type="evidence" value="ECO:0007669"/>
    <property type="project" value="InterPro"/>
</dbReference>
<evidence type="ECO:0000313" key="3">
    <source>
        <dbReference type="Proteomes" id="UP000694383"/>
    </source>
</evidence>
<name>A0A8C7YIJ6_9TELE</name>
<dbReference type="InterPro" id="IPR036397">
    <property type="entry name" value="RNaseH_sf"/>
</dbReference>
<dbReference type="PANTHER" id="PTHR37984">
    <property type="entry name" value="PROTEIN CBG26694"/>
    <property type="match status" value="1"/>
</dbReference>
<evidence type="ECO:0000313" key="2">
    <source>
        <dbReference type="Ensembl" id="ENSOSIP00000029298.1"/>
    </source>
</evidence>
<dbReference type="SUPFAM" id="SSF53098">
    <property type="entry name" value="Ribonuclease H-like"/>
    <property type="match status" value="1"/>
</dbReference>
<proteinExistence type="predicted"/>
<reference evidence="2" key="1">
    <citation type="submission" date="2025-08" db="UniProtKB">
        <authorList>
            <consortium name="Ensembl"/>
        </authorList>
    </citation>
    <scope>IDENTIFICATION</scope>
</reference>
<dbReference type="InterPro" id="IPR001584">
    <property type="entry name" value="Integrase_cat-core"/>
</dbReference>
<sequence>MYKDVEAFCKTCERCIVSKNPHPQVVAPQGHLLAYRPLEVVAMDFTVLEPSSDRRENVLIMTDVFSKFTVAVPTRDQRAVTVVKALVKHWIQPYGVPSRIHSDQGRCCEADVVQGLCKVYGIRKSRTTPYHAQGNGQCERFNRTLHDLLRTLHPHQKRRWVEYLPELLYVYNTTEHHSTGYSPYFLMFGRAPIRPFDIWLGQDREDFEGDEHAWVVEHQERLRWAYQQAGQNLDQAAEARRAYAGHVGGDASLLPGQLVYVRNRRFPGRHKIQDVWLPVPHKVLERLGGDSPVYSVAPVDSSGPIRNVHRNELRLCGPTVQSGAVIVPPVTEVDGELDANGENCIIICLNFREHFCIINFCFFQYMYGLLFIKKKKRFYFSPANTQKHSHSMGVL</sequence>
<reference evidence="2" key="2">
    <citation type="submission" date="2025-09" db="UniProtKB">
        <authorList>
            <consortium name="Ensembl"/>
        </authorList>
    </citation>
    <scope>IDENTIFICATION</scope>
</reference>
<dbReference type="GO" id="GO:0003676">
    <property type="term" value="F:nucleic acid binding"/>
    <property type="evidence" value="ECO:0007669"/>
    <property type="project" value="InterPro"/>
</dbReference>
<dbReference type="Ensembl" id="ENSOSIT00000030877.1">
    <property type="protein sequence ID" value="ENSOSIP00000029298.1"/>
    <property type="gene ID" value="ENSOSIG00000015197.1"/>
</dbReference>
<dbReference type="FunFam" id="3.30.420.10:FF:000032">
    <property type="entry name" value="Retrovirus-related Pol polyprotein from transposon 297-like Protein"/>
    <property type="match status" value="1"/>
</dbReference>
<protein>
    <recommendedName>
        <fullName evidence="1">Integrase catalytic domain-containing protein</fullName>
    </recommendedName>
</protein>
<organism evidence="2 3">
    <name type="scientific">Oryzias sinensis</name>
    <name type="common">Chinese medaka</name>
    <dbReference type="NCBI Taxonomy" id="183150"/>
    <lineage>
        <taxon>Eukaryota</taxon>
        <taxon>Metazoa</taxon>
        <taxon>Chordata</taxon>
        <taxon>Craniata</taxon>
        <taxon>Vertebrata</taxon>
        <taxon>Euteleostomi</taxon>
        <taxon>Actinopterygii</taxon>
        <taxon>Neopterygii</taxon>
        <taxon>Teleostei</taxon>
        <taxon>Neoteleostei</taxon>
        <taxon>Acanthomorphata</taxon>
        <taxon>Ovalentaria</taxon>
        <taxon>Atherinomorphae</taxon>
        <taxon>Beloniformes</taxon>
        <taxon>Adrianichthyidae</taxon>
        <taxon>Oryziinae</taxon>
        <taxon>Oryzias</taxon>
    </lineage>
</organism>
<dbReference type="AlphaFoldDB" id="A0A8C7YIJ6"/>
<dbReference type="GeneTree" id="ENSGT01000000214408"/>
<dbReference type="InterPro" id="IPR012337">
    <property type="entry name" value="RNaseH-like_sf"/>
</dbReference>
<accession>A0A8C7YIJ6</accession>
<dbReference type="PROSITE" id="PS50994">
    <property type="entry name" value="INTEGRASE"/>
    <property type="match status" value="1"/>
</dbReference>
<feature type="domain" description="Integrase catalytic" evidence="1">
    <location>
        <begin position="33"/>
        <end position="191"/>
    </location>
</feature>
<dbReference type="Pfam" id="PF00665">
    <property type="entry name" value="rve"/>
    <property type="match status" value="1"/>
</dbReference>
<evidence type="ECO:0000259" key="1">
    <source>
        <dbReference type="PROSITE" id="PS50994"/>
    </source>
</evidence>
<dbReference type="Proteomes" id="UP000694383">
    <property type="component" value="Unplaced"/>
</dbReference>
<dbReference type="Gene3D" id="3.30.420.10">
    <property type="entry name" value="Ribonuclease H-like superfamily/Ribonuclease H"/>
    <property type="match status" value="1"/>
</dbReference>